<dbReference type="InterPro" id="IPR036612">
    <property type="entry name" value="KH_dom_type_1_sf"/>
</dbReference>
<evidence type="ECO:0000256" key="8">
    <source>
        <dbReference type="ARBA" id="ARBA00022884"/>
    </source>
</evidence>
<dbReference type="SUPFAM" id="SSF54791">
    <property type="entry name" value="Eukaryotic type KH-domain (KH-domain type I)"/>
    <property type="match status" value="1"/>
</dbReference>
<evidence type="ECO:0000256" key="2">
    <source>
        <dbReference type="ARBA" id="ARBA00007404"/>
    </source>
</evidence>
<dbReference type="InterPro" id="IPR015847">
    <property type="entry name" value="ExoRNase_PH_dom2"/>
</dbReference>
<dbReference type="GO" id="GO:0006402">
    <property type="term" value="P:mRNA catabolic process"/>
    <property type="evidence" value="ECO:0007669"/>
    <property type="project" value="UniProtKB-UniRule"/>
</dbReference>
<dbReference type="FunFam" id="2.40.50.140:FF:000023">
    <property type="entry name" value="Polyribonucleotide nucleotidyltransferase"/>
    <property type="match status" value="1"/>
</dbReference>
<dbReference type="InterPro" id="IPR012162">
    <property type="entry name" value="PNPase"/>
</dbReference>
<dbReference type="FunFam" id="3.30.1370.10:FF:000001">
    <property type="entry name" value="Polyribonucleotide nucleotidyltransferase"/>
    <property type="match status" value="1"/>
</dbReference>
<dbReference type="InterPro" id="IPR036345">
    <property type="entry name" value="ExoRNase_PH_dom2_sf"/>
</dbReference>
<keyword evidence="11" id="KW-0378">Hydrolase</keyword>
<dbReference type="CDD" id="cd11364">
    <property type="entry name" value="RNase_PH_PNPase_2"/>
    <property type="match status" value="1"/>
</dbReference>
<dbReference type="EMBL" id="LT669839">
    <property type="protein sequence ID" value="SHD77065.1"/>
    <property type="molecule type" value="Genomic_DNA"/>
</dbReference>
<evidence type="ECO:0000256" key="9">
    <source>
        <dbReference type="HAMAP-Rule" id="MF_01595"/>
    </source>
</evidence>
<dbReference type="SUPFAM" id="SSF50249">
    <property type="entry name" value="Nucleic acid-binding proteins"/>
    <property type="match status" value="1"/>
</dbReference>
<keyword evidence="3 9" id="KW-0963">Cytoplasm</keyword>
<dbReference type="SMART" id="SM00316">
    <property type="entry name" value="S1"/>
    <property type="match status" value="1"/>
</dbReference>
<dbReference type="SUPFAM" id="SSF54211">
    <property type="entry name" value="Ribosomal protein S5 domain 2-like"/>
    <property type="match status" value="2"/>
</dbReference>
<dbReference type="Gene3D" id="2.40.50.140">
    <property type="entry name" value="Nucleic acid-binding proteins"/>
    <property type="match status" value="1"/>
</dbReference>
<evidence type="ECO:0000259" key="10">
    <source>
        <dbReference type="PROSITE" id="PS50126"/>
    </source>
</evidence>
<dbReference type="CDD" id="cd04472">
    <property type="entry name" value="S1_PNPase"/>
    <property type="match status" value="1"/>
</dbReference>
<dbReference type="CDD" id="cd02393">
    <property type="entry name" value="KH-I_PNPase"/>
    <property type="match status" value="1"/>
</dbReference>
<dbReference type="SMART" id="SM00322">
    <property type="entry name" value="KH"/>
    <property type="match status" value="1"/>
</dbReference>
<evidence type="ECO:0000256" key="4">
    <source>
        <dbReference type="ARBA" id="ARBA00022679"/>
    </source>
</evidence>
<dbReference type="GO" id="GO:0003723">
    <property type="term" value="F:RNA binding"/>
    <property type="evidence" value="ECO:0007669"/>
    <property type="project" value="UniProtKB-UniRule"/>
</dbReference>
<feature type="binding site" evidence="9">
    <location>
        <position position="489"/>
    </location>
    <ligand>
        <name>Mg(2+)</name>
        <dbReference type="ChEBI" id="CHEBI:18420"/>
    </ligand>
</feature>
<dbReference type="PANTHER" id="PTHR11252:SF0">
    <property type="entry name" value="POLYRIBONUCLEOTIDE NUCLEOTIDYLTRANSFERASE 1, MITOCHONDRIAL"/>
    <property type="match status" value="1"/>
</dbReference>
<dbReference type="CDD" id="cd11363">
    <property type="entry name" value="RNase_PH_PNPase_1"/>
    <property type="match status" value="1"/>
</dbReference>
<comment type="similarity">
    <text evidence="2 9">Belongs to the polyribonucleotide nucleotidyltransferase family.</text>
</comment>
<dbReference type="InterPro" id="IPR003029">
    <property type="entry name" value="S1_domain"/>
</dbReference>
<comment type="catalytic activity">
    <reaction evidence="9">
        <text>RNA(n+1) + phosphate = RNA(n) + a ribonucleoside 5'-diphosphate</text>
        <dbReference type="Rhea" id="RHEA:22096"/>
        <dbReference type="Rhea" id="RHEA-COMP:14527"/>
        <dbReference type="Rhea" id="RHEA-COMP:17342"/>
        <dbReference type="ChEBI" id="CHEBI:43474"/>
        <dbReference type="ChEBI" id="CHEBI:57930"/>
        <dbReference type="ChEBI" id="CHEBI:140395"/>
        <dbReference type="EC" id="2.7.7.8"/>
    </reaction>
</comment>
<comment type="subcellular location">
    <subcellularLocation>
        <location evidence="1 9">Cytoplasm</location>
    </subcellularLocation>
</comment>
<dbReference type="PROSITE" id="PS50084">
    <property type="entry name" value="KH_TYPE_1"/>
    <property type="match status" value="1"/>
</dbReference>
<reference evidence="11 12" key="1">
    <citation type="submission" date="2016-11" db="EMBL/GenBank/DDBJ databases">
        <authorList>
            <person name="Manzoor S."/>
        </authorList>
    </citation>
    <scope>NUCLEOTIDE SEQUENCE [LARGE SCALE GENOMIC DNA]</scope>
    <source>
        <strain evidence="11">Clostridium ultunense strain Esp</strain>
    </source>
</reference>
<keyword evidence="8 9" id="KW-0694">RNA-binding</keyword>
<dbReference type="HOGENOM" id="CLU_004217_2_2_9"/>
<keyword evidence="5 9" id="KW-0548">Nucleotidyltransferase</keyword>
<dbReference type="Pfam" id="PF03726">
    <property type="entry name" value="PNPase"/>
    <property type="match status" value="1"/>
</dbReference>
<dbReference type="FunFam" id="3.30.230.70:FF:000001">
    <property type="entry name" value="Polyribonucleotide nucleotidyltransferase"/>
    <property type="match status" value="1"/>
</dbReference>
<dbReference type="GO" id="GO:0004654">
    <property type="term" value="F:polyribonucleotide nucleotidyltransferase activity"/>
    <property type="evidence" value="ECO:0007669"/>
    <property type="project" value="UniProtKB-UniRule"/>
</dbReference>
<name>M1Z4V5_9FIRM</name>
<dbReference type="PANTHER" id="PTHR11252">
    <property type="entry name" value="POLYRIBONUCLEOTIDE NUCLEOTIDYLTRANSFERASE"/>
    <property type="match status" value="1"/>
</dbReference>
<dbReference type="InterPro" id="IPR001247">
    <property type="entry name" value="ExoRNase_PH_dom1"/>
</dbReference>
<dbReference type="Pfam" id="PF00013">
    <property type="entry name" value="KH_1"/>
    <property type="match status" value="1"/>
</dbReference>
<dbReference type="SUPFAM" id="SSF55666">
    <property type="entry name" value="Ribonuclease PH domain 2-like"/>
    <property type="match status" value="2"/>
</dbReference>
<keyword evidence="6 9" id="KW-0479">Metal-binding</keyword>
<dbReference type="InterPro" id="IPR036456">
    <property type="entry name" value="PNPase_PH_RNA-bd_sf"/>
</dbReference>
<dbReference type="FunFam" id="3.30.230.70:FF:000002">
    <property type="entry name" value="Polyribonucleotide nucleotidyltransferase"/>
    <property type="match status" value="1"/>
</dbReference>
<dbReference type="PIRSF" id="PIRSF005499">
    <property type="entry name" value="PNPase"/>
    <property type="match status" value="1"/>
</dbReference>
<gene>
    <name evidence="11" type="primary">pnpA</name>
    <name evidence="9" type="synonym">pnp</name>
    <name evidence="11" type="ORF">CUESP1_1702</name>
</gene>
<dbReference type="GO" id="GO:0006396">
    <property type="term" value="P:RNA processing"/>
    <property type="evidence" value="ECO:0007669"/>
    <property type="project" value="InterPro"/>
</dbReference>
<dbReference type="NCBIfam" id="NF008805">
    <property type="entry name" value="PRK11824.1"/>
    <property type="match status" value="1"/>
</dbReference>
<dbReference type="InterPro" id="IPR012340">
    <property type="entry name" value="NA-bd_OB-fold"/>
</dbReference>
<dbReference type="Pfam" id="PF03725">
    <property type="entry name" value="RNase_PH_C"/>
    <property type="match status" value="1"/>
</dbReference>
<organism evidence="11 12">
    <name type="scientific">[Clostridium] ultunense Esp</name>
    <dbReference type="NCBI Taxonomy" id="1288971"/>
    <lineage>
        <taxon>Bacteria</taxon>
        <taxon>Bacillati</taxon>
        <taxon>Bacillota</taxon>
        <taxon>Tissierellia</taxon>
        <taxon>Tissierellales</taxon>
        <taxon>Tepidimicrobiaceae</taxon>
        <taxon>Schnuerera</taxon>
    </lineage>
</organism>
<evidence type="ECO:0000256" key="3">
    <source>
        <dbReference type="ARBA" id="ARBA00022490"/>
    </source>
</evidence>
<comment type="cofactor">
    <cofactor evidence="9">
        <name>Mg(2+)</name>
        <dbReference type="ChEBI" id="CHEBI:18420"/>
    </cofactor>
</comment>
<dbReference type="GO" id="GO:0000175">
    <property type="term" value="F:3'-5'-RNA exonuclease activity"/>
    <property type="evidence" value="ECO:0007669"/>
    <property type="project" value="TreeGrafter"/>
</dbReference>
<dbReference type="InterPro" id="IPR004088">
    <property type="entry name" value="KH_dom_type_1"/>
</dbReference>
<dbReference type="AlphaFoldDB" id="M1Z4V5"/>
<evidence type="ECO:0000256" key="5">
    <source>
        <dbReference type="ARBA" id="ARBA00022695"/>
    </source>
</evidence>
<evidence type="ECO:0000256" key="1">
    <source>
        <dbReference type="ARBA" id="ARBA00004496"/>
    </source>
</evidence>
<evidence type="ECO:0000256" key="7">
    <source>
        <dbReference type="ARBA" id="ARBA00022842"/>
    </source>
</evidence>
<dbReference type="Gene3D" id="3.30.1370.10">
    <property type="entry name" value="K Homology domain, type 1"/>
    <property type="match status" value="1"/>
</dbReference>
<evidence type="ECO:0000256" key="6">
    <source>
        <dbReference type="ARBA" id="ARBA00022723"/>
    </source>
</evidence>
<keyword evidence="12" id="KW-1185">Reference proteome</keyword>
<comment type="function">
    <text evidence="9">Involved in mRNA degradation. Catalyzes the phosphorolysis of single-stranded polyribonucleotides processively in the 3'- to 5'-direction.</text>
</comment>
<keyword evidence="4 9" id="KW-0808">Transferase</keyword>
<dbReference type="InterPro" id="IPR027408">
    <property type="entry name" value="PNPase/RNase_PH_dom_sf"/>
</dbReference>
<feature type="domain" description="S1 motif" evidence="10">
    <location>
        <begin position="619"/>
        <end position="687"/>
    </location>
</feature>
<dbReference type="HAMAP" id="MF_01595">
    <property type="entry name" value="PNPase"/>
    <property type="match status" value="1"/>
</dbReference>
<dbReference type="EC" id="2.7.7.8" evidence="9"/>
<keyword evidence="7 9" id="KW-0460">Magnesium</keyword>
<dbReference type="NCBIfam" id="TIGR03591">
    <property type="entry name" value="polynuc_phos"/>
    <property type="match status" value="1"/>
</dbReference>
<feature type="binding site" evidence="9">
    <location>
        <position position="483"/>
    </location>
    <ligand>
        <name>Mg(2+)</name>
        <dbReference type="ChEBI" id="CHEBI:18420"/>
    </ligand>
</feature>
<evidence type="ECO:0000313" key="11">
    <source>
        <dbReference type="EMBL" id="SHD77065.1"/>
    </source>
</evidence>
<dbReference type="PROSITE" id="PS50126">
    <property type="entry name" value="S1"/>
    <property type="match status" value="1"/>
</dbReference>
<dbReference type="Proteomes" id="UP000245423">
    <property type="component" value="Chromosome 1"/>
</dbReference>
<proteinExistence type="inferred from homology"/>
<dbReference type="Pfam" id="PF00575">
    <property type="entry name" value="S1"/>
    <property type="match status" value="1"/>
</dbReference>
<dbReference type="SUPFAM" id="SSF46915">
    <property type="entry name" value="Polynucleotide phosphorylase/guanosine pentaphosphate synthase (PNPase/GPSI), domain 3"/>
    <property type="match status" value="1"/>
</dbReference>
<dbReference type="GO" id="GO:0000287">
    <property type="term" value="F:magnesium ion binding"/>
    <property type="evidence" value="ECO:0007669"/>
    <property type="project" value="UniProtKB-UniRule"/>
</dbReference>
<dbReference type="GO" id="GO:0005829">
    <property type="term" value="C:cytosol"/>
    <property type="evidence" value="ECO:0007669"/>
    <property type="project" value="UniProtKB-ARBA"/>
</dbReference>
<dbReference type="Pfam" id="PF01138">
    <property type="entry name" value="RNase_PH"/>
    <property type="match status" value="2"/>
</dbReference>
<dbReference type="RefSeq" id="WP_005582712.1">
    <property type="nucleotide sequence ID" value="NZ_LT669839.1"/>
</dbReference>
<dbReference type="InterPro" id="IPR004087">
    <property type="entry name" value="KH_dom"/>
</dbReference>
<evidence type="ECO:0000313" key="12">
    <source>
        <dbReference type="Proteomes" id="UP000245423"/>
    </source>
</evidence>
<accession>M1Z4V5</accession>
<dbReference type="InterPro" id="IPR020568">
    <property type="entry name" value="Ribosomal_Su5_D2-typ_SF"/>
</dbReference>
<dbReference type="InterPro" id="IPR015848">
    <property type="entry name" value="PNPase_PH_RNA-bd_bac/org-type"/>
</dbReference>
<dbReference type="Gene3D" id="3.30.230.70">
    <property type="entry name" value="GHMP Kinase, N-terminal domain"/>
    <property type="match status" value="2"/>
</dbReference>
<dbReference type="OrthoDB" id="9804305at2"/>
<protein>
    <recommendedName>
        <fullName evidence="9">Polyribonucleotide nucleotidyltransferase</fullName>
        <ecNumber evidence="9">2.7.7.8</ecNumber>
    </recommendedName>
    <alternativeName>
        <fullName evidence="9">Polynucleotide phosphorylase</fullName>
        <shortName evidence="9">PNPase</shortName>
    </alternativeName>
</protein>
<sequence>MERQFQYNLAGRNLSITIGKVAEQANGACLLQYGDTVVLVTATASKEPREGIDFFPLSVDFEERLYSVGKIPGGFIKREGKPSDKAILTSRLIDRPIRPLFPNGYRNDVQVIATVLSVDQDCTPDIVGMIGSSVALSISDIPFNGPTASVLVGLVDGGFKINPTAEERDKSDIHLVVSGTKDAIMMVEAGANEVPEKTILEAILFAHEEIKKLCNFIEDIQEEVGKEKQDFIVFKPDDHIGEEVRAFATDKLINAIQTYEKQNREEAIDKVIEETIDNFIEKYPENEKDIVEVMEEILKEEVRRLILEEGIRPDNRKADEIRPITSEVGLLPRAHGSGLFKRGQTQVLTVATLGASSDVQIIDGISEEESKRYMHHYNFPPYSVGDTRVLRGPGRREVGHGALAERALEPVIPPVEEFPYTIRLVSEVLSSNGSSSQASVCGSTLALLDAGVPIKAPVAGIAMGLIKSEDKVAILSDIQGLEDHLGDMDFKVAGTEKGITAIQMDIKISGIDRNILNEALTKARDGRLYILEKMKVAISTPREELSPYAPRIITMQVHPDKIRDIIGPGGKIINKIIDETGVKIDIDDDGKVSIASDNMENGEKAKELINEVVKDVEIGEIYMGKVVKIVPFGAFVEIINGKEGLLHISNIANERVNKVEDVLSNGDQVLVKVIDIDNQGRINLSRKAALPKVEKE</sequence>